<dbReference type="Gene3D" id="3.40.50.1000">
    <property type="entry name" value="HAD superfamily/HAD-like"/>
    <property type="match status" value="1"/>
</dbReference>
<dbReference type="SFLD" id="SFLDS00003">
    <property type="entry name" value="Haloacid_Dehalogenase"/>
    <property type="match status" value="1"/>
</dbReference>
<dbReference type="InterPro" id="IPR006439">
    <property type="entry name" value="HAD-SF_hydro_IA"/>
</dbReference>
<dbReference type="Pfam" id="PF00702">
    <property type="entry name" value="Hydrolase"/>
    <property type="match status" value="1"/>
</dbReference>
<dbReference type="EMBL" id="SWFS01000372">
    <property type="protein sequence ID" value="KAA8908032.1"/>
    <property type="molecule type" value="Genomic_DNA"/>
</dbReference>
<dbReference type="PANTHER" id="PTHR43481">
    <property type="entry name" value="FRUCTOSE-1-PHOSPHATE PHOSPHATASE"/>
    <property type="match status" value="1"/>
</dbReference>
<dbReference type="VEuPathDB" id="FungiDB:TRICI_004859"/>
<dbReference type="Proteomes" id="UP000761534">
    <property type="component" value="Unassembled WGS sequence"/>
</dbReference>
<name>A0A642V0D0_9ASCO</name>
<evidence type="ECO:0000313" key="1">
    <source>
        <dbReference type="EMBL" id="KAA8908032.1"/>
    </source>
</evidence>
<dbReference type="SFLD" id="SFLDG01129">
    <property type="entry name" value="C1.5:_HAD__Beta-PGM__Phosphata"/>
    <property type="match status" value="1"/>
</dbReference>
<dbReference type="AlphaFoldDB" id="A0A642V0D0"/>
<dbReference type="InterPro" id="IPR036412">
    <property type="entry name" value="HAD-like_sf"/>
</dbReference>
<reference evidence="1" key="1">
    <citation type="journal article" date="2019" name="G3 (Bethesda)">
        <title>Genome Assemblies of Two Rare Opportunistic Yeast Pathogens: Diutina rugosa (syn. Candida rugosa) and Trichomonascus ciferrii (syn. Candida ciferrii).</title>
        <authorList>
            <person name="Mixao V."/>
            <person name="Saus E."/>
            <person name="Hansen A.P."/>
            <person name="Lass-Florl C."/>
            <person name="Gabaldon T."/>
        </authorList>
    </citation>
    <scope>NUCLEOTIDE SEQUENCE</scope>
    <source>
        <strain evidence="1">CBS 4856</strain>
    </source>
</reference>
<dbReference type="GO" id="GO:0050308">
    <property type="term" value="F:sugar-phosphatase activity"/>
    <property type="evidence" value="ECO:0007669"/>
    <property type="project" value="TreeGrafter"/>
</dbReference>
<dbReference type="CDD" id="cd07527">
    <property type="entry name" value="HAD_ScGPP-like"/>
    <property type="match status" value="1"/>
</dbReference>
<comment type="caution">
    <text evidence="1">The sequence shown here is derived from an EMBL/GenBank/DDBJ whole genome shotgun (WGS) entry which is preliminary data.</text>
</comment>
<dbReference type="Gene3D" id="1.10.150.240">
    <property type="entry name" value="Putative phosphatase, domain 2"/>
    <property type="match status" value="1"/>
</dbReference>
<dbReference type="PANTHER" id="PTHR43481:SF4">
    <property type="entry name" value="GLYCEROL-1-PHOSPHATE PHOSPHOHYDROLASE 1-RELATED"/>
    <property type="match status" value="1"/>
</dbReference>
<dbReference type="InterPro" id="IPR023198">
    <property type="entry name" value="PGP-like_dom2"/>
</dbReference>
<dbReference type="OrthoDB" id="40579at2759"/>
<dbReference type="NCBIfam" id="TIGR01509">
    <property type="entry name" value="HAD-SF-IA-v3"/>
    <property type="match status" value="1"/>
</dbReference>
<proteinExistence type="predicted"/>
<sequence>MAATTGITHNFDVNGVLFDLDGTLMLSTNCVEKFWHEFGEEHGIDSHELLKTSHGRRTIDILEMWKPEMADEKTSGELEATIPVKFASYAQPVPGVQELRDALPPSQWGIVTSGTLPMASGWLKHFLKFEQPVCFITAESVKEGKPDPSGYKLGAQELGLDKFLVFEDAPAGIKAGKDAGATVIGMATTYDAEHVKNAGADIVIPDLRSVKVNNWDPTTNTLSLTFENCIY</sequence>
<gene>
    <name evidence="1" type="ORF">TRICI_004859</name>
</gene>
<evidence type="ECO:0008006" key="3">
    <source>
        <dbReference type="Google" id="ProtNLM"/>
    </source>
</evidence>
<dbReference type="InterPro" id="IPR051806">
    <property type="entry name" value="HAD-like_SPP"/>
</dbReference>
<accession>A0A642V0D0</accession>
<dbReference type="InterPro" id="IPR023214">
    <property type="entry name" value="HAD_sf"/>
</dbReference>
<organism evidence="1 2">
    <name type="scientific">Trichomonascus ciferrii</name>
    <dbReference type="NCBI Taxonomy" id="44093"/>
    <lineage>
        <taxon>Eukaryota</taxon>
        <taxon>Fungi</taxon>
        <taxon>Dikarya</taxon>
        <taxon>Ascomycota</taxon>
        <taxon>Saccharomycotina</taxon>
        <taxon>Dipodascomycetes</taxon>
        <taxon>Dipodascales</taxon>
        <taxon>Trichomonascaceae</taxon>
        <taxon>Trichomonascus</taxon>
        <taxon>Trichomonascus ciferrii complex</taxon>
    </lineage>
</organism>
<dbReference type="SUPFAM" id="SSF56784">
    <property type="entry name" value="HAD-like"/>
    <property type="match status" value="1"/>
</dbReference>
<keyword evidence="2" id="KW-1185">Reference proteome</keyword>
<evidence type="ECO:0000313" key="2">
    <source>
        <dbReference type="Proteomes" id="UP000761534"/>
    </source>
</evidence>
<protein>
    <recommendedName>
        <fullName evidence="3">Glycerol-1-phosphatase</fullName>
    </recommendedName>
</protein>